<name>A0A8X8KGB8_ACIGI</name>
<protein>
    <recommendedName>
        <fullName evidence="3">Lipoprotein</fullName>
    </recommendedName>
</protein>
<dbReference type="AlphaFoldDB" id="A0A8X8KGB8"/>
<reference evidence="1" key="1">
    <citation type="submission" date="2021-07" db="EMBL/GenBank/DDBJ databases">
        <authorList>
            <person name="Fernandez M."/>
            <person name="Pereira P."/>
            <person name="Torres Tejerizo G.A."/>
            <person name="Gonzalez P."/>
            <person name="Agostini E."/>
        </authorList>
    </citation>
    <scope>NUCLEOTIDE SEQUENCE</scope>
    <source>
        <strain evidence="1">SFC 500-1A</strain>
    </source>
</reference>
<evidence type="ECO:0000313" key="2">
    <source>
        <dbReference type="Proteomes" id="UP000887320"/>
    </source>
</evidence>
<organism evidence="1 2">
    <name type="scientific">Acinetobacter guillouiae</name>
    <name type="common">Acinetobacter genomosp. 11</name>
    <dbReference type="NCBI Taxonomy" id="106649"/>
    <lineage>
        <taxon>Bacteria</taxon>
        <taxon>Pseudomonadati</taxon>
        <taxon>Pseudomonadota</taxon>
        <taxon>Gammaproteobacteria</taxon>
        <taxon>Moraxellales</taxon>
        <taxon>Moraxellaceae</taxon>
        <taxon>Acinetobacter</taxon>
    </lineage>
</organism>
<accession>A0A8X8KGB8</accession>
<dbReference type="RefSeq" id="WP_234624253.1">
    <property type="nucleotide sequence ID" value="NZ_JAHWXT010000010.1"/>
</dbReference>
<evidence type="ECO:0000313" key="1">
    <source>
        <dbReference type="EMBL" id="MCF0266800.1"/>
    </source>
</evidence>
<dbReference type="EMBL" id="JAHWXT010000010">
    <property type="protein sequence ID" value="MCF0266800.1"/>
    <property type="molecule type" value="Genomic_DNA"/>
</dbReference>
<dbReference type="Proteomes" id="UP000887320">
    <property type="component" value="Unassembled WGS sequence"/>
</dbReference>
<comment type="caution">
    <text evidence="1">The sequence shown here is derived from an EMBL/GenBank/DDBJ whole genome shotgun (WGS) entry which is preliminary data.</text>
</comment>
<sequence length="240" mass="27529">MIFIKSNYKKYHLALILFFIVGCDENLIYSRSKSDEVINKFCLTPEPNVSLDINKYLPFESSMESPIEKNLGIKVSDFYNKIQKSNFLNNMNVYENQGHIDIVDDNYDVVGKILIISAGNYVKYINFEVRSDPQIFKGKLIKSALIDVISAVSDTDSELIYDEVLSNLINNIKDGKFNPRTGIYSGSFDENEVIYEISTINKKFIAAKVASGEIRDIDCKTKKYNEYKDLELSLFSIFKH</sequence>
<proteinExistence type="predicted"/>
<dbReference type="PROSITE" id="PS51257">
    <property type="entry name" value="PROKAR_LIPOPROTEIN"/>
    <property type="match status" value="1"/>
</dbReference>
<evidence type="ECO:0008006" key="3">
    <source>
        <dbReference type="Google" id="ProtNLM"/>
    </source>
</evidence>
<gene>
    <name evidence="1" type="ORF">KW868_20310</name>
</gene>